<sequence length="221" mass="25615">MVVYTDAVDVELEEDFLYKPNDSPLVYNISVNNYFYEEQQNLKLLPTTPGGDPSSSTNKNGKAQQFDNQAERTYLDGEGHLTVHTIDFGFDTLSKIALSYGVLEEDIKRLNNFSDLDLYEKATLLIPKSSIEVVRTIVEDEETQRKARQRKEEACVRQFMRTFNVESEVAHFYLSSANWDTREAAREFREHQHWEKSNNITEADLMKKFAQPKASTLKSRR</sequence>
<feature type="region of interest" description="Disordered" evidence="1">
    <location>
        <begin position="45"/>
        <end position="64"/>
    </location>
</feature>
<evidence type="ECO:0000313" key="4">
    <source>
        <dbReference type="Proteomes" id="UP001431209"/>
    </source>
</evidence>
<dbReference type="AlphaFoldDB" id="A0AAW2YXT4"/>
<dbReference type="CDD" id="cd00118">
    <property type="entry name" value="LysM"/>
    <property type="match status" value="1"/>
</dbReference>
<dbReference type="InterPro" id="IPR009060">
    <property type="entry name" value="UBA-like_sf"/>
</dbReference>
<dbReference type="Proteomes" id="UP001431209">
    <property type="component" value="Unassembled WGS sequence"/>
</dbReference>
<keyword evidence="4" id="KW-1185">Reference proteome</keyword>
<dbReference type="EMBL" id="JAOPGA020000797">
    <property type="protein sequence ID" value="KAL0481887.1"/>
    <property type="molecule type" value="Genomic_DNA"/>
</dbReference>
<feature type="compositionally biased region" description="Polar residues" evidence="1">
    <location>
        <begin position="53"/>
        <end position="64"/>
    </location>
</feature>
<dbReference type="PANTHER" id="PTHR20932:SF8">
    <property type="entry name" value="LD22649P"/>
    <property type="match status" value="1"/>
</dbReference>
<protein>
    <submittedName>
        <fullName evidence="3">F-box protein</fullName>
    </submittedName>
</protein>
<feature type="domain" description="LysM" evidence="2">
    <location>
        <begin position="82"/>
        <end position="126"/>
    </location>
</feature>
<dbReference type="InterPro" id="IPR045030">
    <property type="entry name" value="LYSM1-4"/>
</dbReference>
<dbReference type="Pfam" id="PF01476">
    <property type="entry name" value="LysM"/>
    <property type="match status" value="1"/>
</dbReference>
<dbReference type="InterPro" id="IPR036779">
    <property type="entry name" value="LysM_dom_sf"/>
</dbReference>
<name>A0AAW2YXT4_9EUKA</name>
<proteinExistence type="predicted"/>
<dbReference type="PROSITE" id="PS51782">
    <property type="entry name" value="LYSM"/>
    <property type="match status" value="1"/>
</dbReference>
<reference evidence="3 4" key="1">
    <citation type="submission" date="2024-03" db="EMBL/GenBank/DDBJ databases">
        <title>The Acrasis kona genome and developmental transcriptomes reveal deep origins of eukaryotic multicellular pathways.</title>
        <authorList>
            <person name="Sheikh S."/>
            <person name="Fu C.-J."/>
            <person name="Brown M.W."/>
            <person name="Baldauf S.L."/>
        </authorList>
    </citation>
    <scope>NUCLEOTIDE SEQUENCE [LARGE SCALE GENOMIC DNA]</scope>
    <source>
        <strain evidence="3 4">ATCC MYA-3509</strain>
    </source>
</reference>
<dbReference type="InterPro" id="IPR018392">
    <property type="entry name" value="LysM"/>
</dbReference>
<dbReference type="SUPFAM" id="SSF46934">
    <property type="entry name" value="UBA-like"/>
    <property type="match status" value="1"/>
</dbReference>
<organism evidence="3 4">
    <name type="scientific">Acrasis kona</name>
    <dbReference type="NCBI Taxonomy" id="1008807"/>
    <lineage>
        <taxon>Eukaryota</taxon>
        <taxon>Discoba</taxon>
        <taxon>Heterolobosea</taxon>
        <taxon>Tetramitia</taxon>
        <taxon>Eutetramitia</taxon>
        <taxon>Acrasidae</taxon>
        <taxon>Acrasis</taxon>
    </lineage>
</organism>
<dbReference type="Gene3D" id="3.10.350.10">
    <property type="entry name" value="LysM domain"/>
    <property type="match status" value="1"/>
</dbReference>
<evidence type="ECO:0000313" key="3">
    <source>
        <dbReference type="EMBL" id="KAL0481887.1"/>
    </source>
</evidence>
<dbReference type="Gene3D" id="1.10.8.10">
    <property type="entry name" value="DNA helicase RuvA subunit, C-terminal domain"/>
    <property type="match status" value="1"/>
</dbReference>
<gene>
    <name evidence="3" type="ORF">AKO1_011386</name>
</gene>
<accession>A0AAW2YXT4</accession>
<dbReference type="PANTHER" id="PTHR20932">
    <property type="entry name" value="LYSM AND PUTATIVE PEPTIDOGLYCAN-BINDING DOMAIN-CONTAINING PROTEIN"/>
    <property type="match status" value="1"/>
</dbReference>
<evidence type="ECO:0000259" key="2">
    <source>
        <dbReference type="PROSITE" id="PS51782"/>
    </source>
</evidence>
<comment type="caution">
    <text evidence="3">The sequence shown here is derived from an EMBL/GenBank/DDBJ whole genome shotgun (WGS) entry which is preliminary data.</text>
</comment>
<evidence type="ECO:0000256" key="1">
    <source>
        <dbReference type="SAM" id="MobiDB-lite"/>
    </source>
</evidence>